<feature type="region of interest" description="Disordered" evidence="1">
    <location>
        <begin position="156"/>
        <end position="188"/>
    </location>
</feature>
<evidence type="ECO:0000313" key="3">
    <source>
        <dbReference type="Proteomes" id="UP000518266"/>
    </source>
</evidence>
<comment type="caution">
    <text evidence="2">The sequence shown here is derived from an EMBL/GenBank/DDBJ whole genome shotgun (WGS) entry which is preliminary data.</text>
</comment>
<sequence>MESVRLCVIPCPSMPFLASNGRKITHQVRHVRWTLLDWCCQPLVQWFYTPDHPHSGWKDHSLRNTAKWRNPSLFIFLQMEERRGDGPSSPTTPTSPEDGVEEKAQTLLPPLVKEVRNGSPSTPKMRRSGVLTVAVSSPKAIPKQSLKMSPKVVTKLDQSPLNGGPKIAAHNGFSSPVRTGQNPDLCGREQAPALPEAALKTACPSQVTA</sequence>
<proteinExistence type="predicted"/>
<evidence type="ECO:0000256" key="1">
    <source>
        <dbReference type="SAM" id="MobiDB-lite"/>
    </source>
</evidence>
<dbReference type="Proteomes" id="UP000518266">
    <property type="component" value="Unassembled WGS sequence"/>
</dbReference>
<feature type="compositionally biased region" description="Polar residues" evidence="1">
    <location>
        <begin position="172"/>
        <end position="182"/>
    </location>
</feature>
<keyword evidence="3" id="KW-1185">Reference proteome</keyword>
<feature type="compositionally biased region" description="Low complexity" evidence="1">
    <location>
        <begin position="87"/>
        <end position="96"/>
    </location>
</feature>
<organism evidence="2 3">
    <name type="scientific">Dissostichus mawsoni</name>
    <name type="common">Antarctic cod</name>
    <dbReference type="NCBI Taxonomy" id="36200"/>
    <lineage>
        <taxon>Eukaryota</taxon>
        <taxon>Metazoa</taxon>
        <taxon>Chordata</taxon>
        <taxon>Craniata</taxon>
        <taxon>Vertebrata</taxon>
        <taxon>Euteleostomi</taxon>
        <taxon>Actinopterygii</taxon>
        <taxon>Neopterygii</taxon>
        <taxon>Teleostei</taxon>
        <taxon>Neoteleostei</taxon>
        <taxon>Acanthomorphata</taxon>
        <taxon>Eupercaria</taxon>
        <taxon>Perciformes</taxon>
        <taxon>Notothenioidei</taxon>
        <taxon>Nototheniidae</taxon>
        <taxon>Dissostichus</taxon>
    </lineage>
</organism>
<gene>
    <name evidence="2" type="ORF">F7725_023882</name>
</gene>
<feature type="region of interest" description="Disordered" evidence="1">
    <location>
        <begin position="81"/>
        <end position="103"/>
    </location>
</feature>
<accession>A0A7J5XYI8</accession>
<evidence type="ECO:0000313" key="2">
    <source>
        <dbReference type="EMBL" id="KAF3841931.1"/>
    </source>
</evidence>
<reference evidence="2 3" key="1">
    <citation type="submission" date="2020-03" db="EMBL/GenBank/DDBJ databases">
        <title>Dissostichus mawsoni Genome sequencing and assembly.</title>
        <authorList>
            <person name="Park H."/>
        </authorList>
    </citation>
    <scope>NUCLEOTIDE SEQUENCE [LARGE SCALE GENOMIC DNA]</scope>
    <source>
        <strain evidence="2">DM0001</strain>
        <tissue evidence="2">Muscle</tissue>
    </source>
</reference>
<dbReference type="OrthoDB" id="9948757at2759"/>
<name>A0A7J5XYI8_DISMA</name>
<dbReference type="EMBL" id="JAAKFY010000019">
    <property type="protein sequence ID" value="KAF3841931.1"/>
    <property type="molecule type" value="Genomic_DNA"/>
</dbReference>
<dbReference type="AlphaFoldDB" id="A0A7J5XYI8"/>
<protein>
    <submittedName>
        <fullName evidence="2">Uncharacterized protein</fullName>
    </submittedName>
</protein>